<sequence length="119" mass="13463">MVKGLGTLPYESRLLTFDLFPLSYKQLRGDLILTYGIMNNLDRCFVPDDLFTQANTPTLRGHPLKLRSGKVKIDGRKFFSSRVVAAWNALSEEVDLSTCANSFMSRLDMHQIPSRHTAV</sequence>
<organism evidence="1 2">
    <name type="scientific">Dibothriocephalus latus</name>
    <name type="common">Fish tapeworm</name>
    <name type="synonym">Diphyllobothrium latum</name>
    <dbReference type="NCBI Taxonomy" id="60516"/>
    <lineage>
        <taxon>Eukaryota</taxon>
        <taxon>Metazoa</taxon>
        <taxon>Spiralia</taxon>
        <taxon>Lophotrochozoa</taxon>
        <taxon>Platyhelminthes</taxon>
        <taxon>Cestoda</taxon>
        <taxon>Eucestoda</taxon>
        <taxon>Diphyllobothriidea</taxon>
        <taxon>Diphyllobothriidae</taxon>
        <taxon>Dibothriocephalus</taxon>
    </lineage>
</organism>
<dbReference type="AlphaFoldDB" id="A0A3P6NRE2"/>
<accession>A0A3P6NRE2</accession>
<gene>
    <name evidence="1" type="ORF">DILT_LOCUS18</name>
</gene>
<reference evidence="1 2" key="1">
    <citation type="submission" date="2018-11" db="EMBL/GenBank/DDBJ databases">
        <authorList>
            <consortium name="Pathogen Informatics"/>
        </authorList>
    </citation>
    <scope>NUCLEOTIDE SEQUENCE [LARGE SCALE GENOMIC DNA]</scope>
</reference>
<evidence type="ECO:0000313" key="2">
    <source>
        <dbReference type="Proteomes" id="UP000281553"/>
    </source>
</evidence>
<keyword evidence="2" id="KW-1185">Reference proteome</keyword>
<protein>
    <submittedName>
        <fullName evidence="1">Uncharacterized protein</fullName>
    </submittedName>
</protein>
<name>A0A3P6NRE2_DIBLA</name>
<dbReference type="Proteomes" id="UP000281553">
    <property type="component" value="Unassembled WGS sequence"/>
</dbReference>
<dbReference type="EMBL" id="UYRU01000081">
    <property type="protein sequence ID" value="VDK29266.1"/>
    <property type="molecule type" value="Genomic_DNA"/>
</dbReference>
<proteinExistence type="predicted"/>
<dbReference type="OrthoDB" id="10063766at2759"/>
<evidence type="ECO:0000313" key="1">
    <source>
        <dbReference type="EMBL" id="VDK29266.1"/>
    </source>
</evidence>